<protein>
    <submittedName>
        <fullName evidence="2">Nitroreductase family deazaflavin-dependent oxidoreductase</fullName>
    </submittedName>
</protein>
<dbReference type="AlphaFoldDB" id="A0A930VDK6"/>
<feature type="transmembrane region" description="Helical" evidence="1">
    <location>
        <begin position="37"/>
        <end position="59"/>
    </location>
</feature>
<keyword evidence="3" id="KW-1185">Reference proteome</keyword>
<dbReference type="EMBL" id="JADKPN010000009">
    <property type="protein sequence ID" value="MBF4764538.1"/>
    <property type="molecule type" value="Genomic_DNA"/>
</dbReference>
<feature type="transmembrane region" description="Helical" evidence="1">
    <location>
        <begin position="71"/>
        <end position="93"/>
    </location>
</feature>
<keyword evidence="1" id="KW-0812">Transmembrane</keyword>
<reference evidence="2" key="1">
    <citation type="submission" date="2020-11" db="EMBL/GenBank/DDBJ databases">
        <title>Nocardioides sp. nov., isolated from Soil of Cynanchum wilfordii Hemsley rhizosphere.</title>
        <authorList>
            <person name="Lee J.-S."/>
            <person name="Suh M.K."/>
            <person name="Kim J.-S."/>
        </authorList>
    </citation>
    <scope>NUCLEOTIDE SEQUENCE</scope>
    <source>
        <strain evidence="2">KCTC 19275</strain>
    </source>
</reference>
<organism evidence="2 3">
    <name type="scientific">Nocardioides islandensis</name>
    <dbReference type="NCBI Taxonomy" id="433663"/>
    <lineage>
        <taxon>Bacteria</taxon>
        <taxon>Bacillati</taxon>
        <taxon>Actinomycetota</taxon>
        <taxon>Actinomycetes</taxon>
        <taxon>Propionibacteriales</taxon>
        <taxon>Nocardioidaceae</taxon>
        <taxon>Nocardioides</taxon>
    </lineage>
</organism>
<keyword evidence="1" id="KW-1133">Transmembrane helix</keyword>
<dbReference type="Gene3D" id="2.30.110.10">
    <property type="entry name" value="Electron Transport, Fmn-binding Protein, Chain A"/>
    <property type="match status" value="1"/>
</dbReference>
<accession>A0A930VDK6</accession>
<evidence type="ECO:0000313" key="2">
    <source>
        <dbReference type="EMBL" id="MBF4764538.1"/>
    </source>
</evidence>
<sequence length="312" mass="32479">MGTRIVVAGGLVEGTALGWLQARSLARVLGPIGRRRWLVATVVVAGLGWAAASAPAVLAGDDGGAQPPLGLVLLGAVGLGATMGAVLGAAQGWALRHRVRHPWRWVIGSAAGWAVAMPVVFLGASVVPGSWAWWLVVPVGTVTGAVAGSVLGVASGPFLGTLDGPAWHHRLVLRILSSRLARTPAGAVDGGLVALRVTGRRTGRAYRFPVEAAWWQSDRLVVLPGHSERKTWWRNLEARPEVEVLLAAEWIPARAILLRPGDADRPAALDAYAARFPSARASADPLVVLELASKGRRAGRSSSLRGSSAGTA</sequence>
<evidence type="ECO:0000256" key="1">
    <source>
        <dbReference type="SAM" id="Phobius"/>
    </source>
</evidence>
<evidence type="ECO:0000313" key="3">
    <source>
        <dbReference type="Proteomes" id="UP000640489"/>
    </source>
</evidence>
<dbReference type="Proteomes" id="UP000640489">
    <property type="component" value="Unassembled WGS sequence"/>
</dbReference>
<dbReference type="InterPro" id="IPR012349">
    <property type="entry name" value="Split_barrel_FMN-bd"/>
</dbReference>
<dbReference type="RefSeq" id="WP_194707720.1">
    <property type="nucleotide sequence ID" value="NZ_JADKPN010000009.1"/>
</dbReference>
<proteinExistence type="predicted"/>
<dbReference type="InterPro" id="IPR004378">
    <property type="entry name" value="F420H2_quin_Rdtase"/>
</dbReference>
<comment type="caution">
    <text evidence="2">The sequence shown here is derived from an EMBL/GenBank/DDBJ whole genome shotgun (WGS) entry which is preliminary data.</text>
</comment>
<dbReference type="Pfam" id="PF04075">
    <property type="entry name" value="F420H2_quin_red"/>
    <property type="match status" value="1"/>
</dbReference>
<name>A0A930VDK6_9ACTN</name>
<feature type="transmembrane region" description="Helical" evidence="1">
    <location>
        <begin position="131"/>
        <end position="154"/>
    </location>
</feature>
<feature type="transmembrane region" description="Helical" evidence="1">
    <location>
        <begin position="105"/>
        <end position="125"/>
    </location>
</feature>
<gene>
    <name evidence="2" type="ORF">ISU07_15500</name>
</gene>
<keyword evidence="1" id="KW-0472">Membrane</keyword>
<dbReference type="GO" id="GO:0016491">
    <property type="term" value="F:oxidoreductase activity"/>
    <property type="evidence" value="ECO:0007669"/>
    <property type="project" value="InterPro"/>
</dbReference>